<dbReference type="Pfam" id="PF06325">
    <property type="entry name" value="PrmA"/>
    <property type="match status" value="1"/>
</dbReference>
<dbReference type="Gene3D" id="3.40.50.150">
    <property type="entry name" value="Vaccinia Virus protein VP39"/>
    <property type="match status" value="1"/>
</dbReference>
<reference evidence="1 2" key="1">
    <citation type="submission" date="2017-04" db="EMBL/GenBank/DDBJ databases">
        <authorList>
            <person name="Afonso C.L."/>
            <person name="Miller P.J."/>
            <person name="Scott M.A."/>
            <person name="Spackman E."/>
            <person name="Goraichik I."/>
            <person name="Dimitrov K.M."/>
            <person name="Suarez D.L."/>
            <person name="Swayne D.E."/>
        </authorList>
    </citation>
    <scope>NUCLEOTIDE SEQUENCE [LARGE SCALE GENOMIC DNA]</scope>
    <source>
        <strain evidence="1 2">VK13</strain>
    </source>
</reference>
<organism evidence="1 2">
    <name type="scientific">Polynucleobacter kasalickyi</name>
    <dbReference type="NCBI Taxonomy" id="1938817"/>
    <lineage>
        <taxon>Bacteria</taxon>
        <taxon>Pseudomonadati</taxon>
        <taxon>Pseudomonadota</taxon>
        <taxon>Betaproteobacteria</taxon>
        <taxon>Burkholderiales</taxon>
        <taxon>Burkholderiaceae</taxon>
        <taxon>Polynucleobacter</taxon>
    </lineage>
</organism>
<keyword evidence="2" id="KW-1185">Reference proteome</keyword>
<dbReference type="InterPro" id="IPR050210">
    <property type="entry name" value="tRNA_Adenine-N(6)_MTase"/>
</dbReference>
<dbReference type="STRING" id="1938817.SAMN06296008_11213"/>
<sequence>MKIKLSQRLDWEHQQVPNSSLWYSEAGIAPNQQVLVADDSFSANTLYQLAKDGHAILWQGDYQNARQALTAVARRVDRPQRVGSVKKPTTPAEIFHQHREEQRKRATILGQILIPISSTFEIKLRRGQDVKEALALVLETPSEDFVMSLRGLLAINSAYEWQKKGILIPFLQQKIIPCFGVFSPARSEYIDLVAQQPLPSPCNLAFDIGVGSGVLSAILAKRGIKNIISTDIDPRAIDCATKNIHHLGYAAQVEVIQQPLFPAMQANLIVCNPPWVPALPSSPIENAVFDPDSSFLKSFLLEVVDHLTEQGRAWLILSDLAEHLGLRSRDQLLNWIQEGGLQVVNKVDVSPKHPKTRNNDDPLFFARSKEVTSLWEFAKV</sequence>
<dbReference type="OrthoDB" id="267914at2"/>
<name>A0A1W2BAR3_9BURK</name>
<accession>A0A1W2BAR3</accession>
<evidence type="ECO:0000313" key="1">
    <source>
        <dbReference type="EMBL" id="SMC70055.1"/>
    </source>
</evidence>
<dbReference type="SUPFAM" id="SSF53335">
    <property type="entry name" value="S-adenosyl-L-methionine-dependent methyltransferases"/>
    <property type="match status" value="1"/>
</dbReference>
<dbReference type="Proteomes" id="UP000192708">
    <property type="component" value="Unassembled WGS sequence"/>
</dbReference>
<dbReference type="CDD" id="cd02440">
    <property type="entry name" value="AdoMet_MTases"/>
    <property type="match status" value="1"/>
</dbReference>
<dbReference type="PANTHER" id="PTHR47739">
    <property type="entry name" value="TRNA1(VAL) (ADENINE(37)-N6)-METHYLTRANSFERASE"/>
    <property type="match status" value="1"/>
</dbReference>
<dbReference type="InterPro" id="IPR029063">
    <property type="entry name" value="SAM-dependent_MTases_sf"/>
</dbReference>
<dbReference type="RefSeq" id="WP_084284673.1">
    <property type="nucleotide sequence ID" value="NZ_FWXJ01000012.1"/>
</dbReference>
<dbReference type="InterPro" id="IPR002052">
    <property type="entry name" value="DNA_methylase_N6_adenine_CS"/>
</dbReference>
<dbReference type="GO" id="GO:0005840">
    <property type="term" value="C:ribosome"/>
    <property type="evidence" value="ECO:0007669"/>
    <property type="project" value="UniProtKB-KW"/>
</dbReference>
<dbReference type="GO" id="GO:0003676">
    <property type="term" value="F:nucleic acid binding"/>
    <property type="evidence" value="ECO:0007669"/>
    <property type="project" value="InterPro"/>
</dbReference>
<gene>
    <name evidence="1" type="ORF">SAMN06296008_11213</name>
</gene>
<keyword evidence="1" id="KW-0689">Ribosomal protein</keyword>
<evidence type="ECO:0000313" key="2">
    <source>
        <dbReference type="Proteomes" id="UP000192708"/>
    </source>
</evidence>
<dbReference type="AlphaFoldDB" id="A0A1W2BAR3"/>
<dbReference type="GO" id="GO:0032259">
    <property type="term" value="P:methylation"/>
    <property type="evidence" value="ECO:0007669"/>
    <property type="project" value="UniProtKB-KW"/>
</dbReference>
<dbReference type="GO" id="GO:0008168">
    <property type="term" value="F:methyltransferase activity"/>
    <property type="evidence" value="ECO:0007669"/>
    <property type="project" value="UniProtKB-KW"/>
</dbReference>
<keyword evidence="1" id="KW-0687">Ribonucleoprotein</keyword>
<protein>
    <submittedName>
        <fullName evidence="1">Ribosomal protein L11 methyltransferase (PrmA)</fullName>
    </submittedName>
</protein>
<proteinExistence type="predicted"/>
<dbReference type="EMBL" id="FWXJ01000012">
    <property type="protein sequence ID" value="SMC70055.1"/>
    <property type="molecule type" value="Genomic_DNA"/>
</dbReference>
<keyword evidence="1" id="KW-0808">Transferase</keyword>
<dbReference type="PANTHER" id="PTHR47739:SF1">
    <property type="entry name" value="TRNA1(VAL) (ADENINE(37)-N6)-METHYLTRANSFERASE"/>
    <property type="match status" value="1"/>
</dbReference>
<dbReference type="PROSITE" id="PS00092">
    <property type="entry name" value="N6_MTASE"/>
    <property type="match status" value="1"/>
</dbReference>
<keyword evidence="1" id="KW-0489">Methyltransferase</keyword>